<feature type="domain" description="Aminoglycoside phosphotransferase" evidence="1">
    <location>
        <begin position="32"/>
        <end position="260"/>
    </location>
</feature>
<reference evidence="2 3" key="1">
    <citation type="submission" date="2019-06" db="EMBL/GenBank/DDBJ databases">
        <title>Complete genome of Microbacterium foliorum M2.</title>
        <authorList>
            <person name="Cao G."/>
        </authorList>
    </citation>
    <scope>NUCLEOTIDE SEQUENCE [LARGE SCALE GENOMIC DNA]</scope>
    <source>
        <strain evidence="2 3">M2</strain>
    </source>
</reference>
<sequence length="292" mass="31600">MADSPSAEYSLDESGVRDLLRRTSPDLAGLPLRLFADGWDNSMWRLGSELVVRLPRRELAVPLITNEQRALRAIGPALAAIGIRTPVPLISGESTELFPRPWSVVPWISGTAALASSRSDNAAWAPRLADALRALHTPAPADAPRNPVRGRALSTRDDAIRPRLDAFRHRTALRDAWVAGLAAPVGSEQVWIHGDLHPGNMLVEDGTLAALIDFGDVTVGDPAYDLASSWMLFDASGREAFRSATGSRYDDATWVRARAWAAYIALILLTQSDDRPEYFAVGASTADELDAG</sequence>
<dbReference type="Pfam" id="PF01636">
    <property type="entry name" value="APH"/>
    <property type="match status" value="1"/>
</dbReference>
<organism evidence="2 3">
    <name type="scientific">Microbacterium foliorum</name>
    <dbReference type="NCBI Taxonomy" id="104336"/>
    <lineage>
        <taxon>Bacteria</taxon>
        <taxon>Bacillati</taxon>
        <taxon>Actinomycetota</taxon>
        <taxon>Actinomycetes</taxon>
        <taxon>Micrococcales</taxon>
        <taxon>Microbacteriaceae</taxon>
        <taxon>Microbacterium</taxon>
    </lineage>
</organism>
<keyword evidence="2" id="KW-0808">Transferase</keyword>
<dbReference type="PANTHER" id="PTHR21310:SF42">
    <property type="entry name" value="BIFUNCTIONAL AAC_APH"/>
    <property type="match status" value="1"/>
</dbReference>
<dbReference type="RefSeq" id="WP_140036909.1">
    <property type="nucleotide sequence ID" value="NZ_CP041040.1"/>
</dbReference>
<dbReference type="PANTHER" id="PTHR21310">
    <property type="entry name" value="AMINOGLYCOSIDE PHOSPHOTRANSFERASE-RELATED-RELATED"/>
    <property type="match status" value="1"/>
</dbReference>
<dbReference type="Proteomes" id="UP000316125">
    <property type="component" value="Chromosome"/>
</dbReference>
<dbReference type="InterPro" id="IPR051678">
    <property type="entry name" value="AGP_Transferase"/>
</dbReference>
<protein>
    <submittedName>
        <fullName evidence="2">Aminoglycoside phosphotransferase family protein</fullName>
    </submittedName>
</protein>
<dbReference type="Gene3D" id="3.90.1200.10">
    <property type="match status" value="1"/>
</dbReference>
<evidence type="ECO:0000259" key="1">
    <source>
        <dbReference type="Pfam" id="PF01636"/>
    </source>
</evidence>
<dbReference type="EMBL" id="CP041040">
    <property type="protein sequence ID" value="QDE34663.1"/>
    <property type="molecule type" value="Genomic_DNA"/>
</dbReference>
<dbReference type="Gene3D" id="3.30.200.20">
    <property type="entry name" value="Phosphorylase Kinase, domain 1"/>
    <property type="match status" value="1"/>
</dbReference>
<accession>A0A4Y5YQ98</accession>
<gene>
    <name evidence="2" type="ORF">FIV50_07590</name>
</gene>
<dbReference type="OrthoDB" id="9797603at2"/>
<proteinExistence type="predicted"/>
<dbReference type="InterPro" id="IPR011009">
    <property type="entry name" value="Kinase-like_dom_sf"/>
</dbReference>
<dbReference type="GO" id="GO:0016740">
    <property type="term" value="F:transferase activity"/>
    <property type="evidence" value="ECO:0007669"/>
    <property type="project" value="UniProtKB-KW"/>
</dbReference>
<dbReference type="SUPFAM" id="SSF56112">
    <property type="entry name" value="Protein kinase-like (PK-like)"/>
    <property type="match status" value="1"/>
</dbReference>
<evidence type="ECO:0000313" key="2">
    <source>
        <dbReference type="EMBL" id="QDE34663.1"/>
    </source>
</evidence>
<dbReference type="AlphaFoldDB" id="A0A4Y5YQ98"/>
<name>A0A4Y5YQ98_9MICO</name>
<evidence type="ECO:0000313" key="3">
    <source>
        <dbReference type="Proteomes" id="UP000316125"/>
    </source>
</evidence>
<dbReference type="CDD" id="cd05155">
    <property type="entry name" value="APH_ChoK_like_1"/>
    <property type="match status" value="1"/>
</dbReference>
<dbReference type="InterPro" id="IPR002575">
    <property type="entry name" value="Aminoglycoside_PTrfase"/>
</dbReference>